<evidence type="ECO:0000313" key="3">
    <source>
        <dbReference type="EMBL" id="EAR90218.2"/>
    </source>
</evidence>
<dbReference type="HOGENOM" id="CLU_1450424_0_0_1"/>
<dbReference type="InParanoid" id="Q22Y06"/>
<sequence length="197" mass="22955">MMKFKRFDEEDNVDDDGSSTQDSQNDQEIKPKQKIIDVDNDFYPFCIVWSAIPFISFLIPWIGHAAICCSKGVIHDFNKDFRVYIDVVPYGSPLKYYKLDTTNIQQESYDAMIKQLDQLFQKKRFGFFGNNSHKYVADALNILQYKGKINWNKFDVFVLGITKAKYTSFLTLIRAYQGLIFTIVCALFLNVTVFRTI</sequence>
<organism evidence="3 4">
    <name type="scientific">Tetrahymena thermophila (strain SB210)</name>
    <dbReference type="NCBI Taxonomy" id="312017"/>
    <lineage>
        <taxon>Eukaryota</taxon>
        <taxon>Sar</taxon>
        <taxon>Alveolata</taxon>
        <taxon>Ciliophora</taxon>
        <taxon>Intramacronucleata</taxon>
        <taxon>Oligohymenophorea</taxon>
        <taxon>Hymenostomatida</taxon>
        <taxon>Tetrahymenina</taxon>
        <taxon>Tetrahymenidae</taxon>
        <taxon>Tetrahymena</taxon>
    </lineage>
</organism>
<accession>Q22Y06</accession>
<dbReference type="InterPro" id="IPR008496">
    <property type="entry name" value="TMEM222/RTE1"/>
</dbReference>
<reference evidence="4" key="1">
    <citation type="journal article" date="2006" name="PLoS Biol.">
        <title>Macronuclear genome sequence of the ciliate Tetrahymena thermophila, a model eukaryote.</title>
        <authorList>
            <person name="Eisen J.A."/>
            <person name="Coyne R.S."/>
            <person name="Wu M."/>
            <person name="Wu D."/>
            <person name="Thiagarajan M."/>
            <person name="Wortman J.R."/>
            <person name="Badger J.H."/>
            <person name="Ren Q."/>
            <person name="Amedeo P."/>
            <person name="Jones K.M."/>
            <person name="Tallon L.J."/>
            <person name="Delcher A.L."/>
            <person name="Salzberg S.L."/>
            <person name="Silva J.C."/>
            <person name="Haas B.J."/>
            <person name="Majoros W.H."/>
            <person name="Farzad M."/>
            <person name="Carlton J.M."/>
            <person name="Smith R.K. Jr."/>
            <person name="Garg J."/>
            <person name="Pearlman R.E."/>
            <person name="Karrer K.M."/>
            <person name="Sun L."/>
            <person name="Manning G."/>
            <person name="Elde N.C."/>
            <person name="Turkewitz A.P."/>
            <person name="Asai D.J."/>
            <person name="Wilkes D.E."/>
            <person name="Wang Y."/>
            <person name="Cai H."/>
            <person name="Collins K."/>
            <person name="Stewart B.A."/>
            <person name="Lee S.R."/>
            <person name="Wilamowska K."/>
            <person name="Weinberg Z."/>
            <person name="Ruzzo W.L."/>
            <person name="Wloga D."/>
            <person name="Gaertig J."/>
            <person name="Frankel J."/>
            <person name="Tsao C.-C."/>
            <person name="Gorovsky M.A."/>
            <person name="Keeling P.J."/>
            <person name="Waller R.F."/>
            <person name="Patron N.J."/>
            <person name="Cherry J.M."/>
            <person name="Stover N.A."/>
            <person name="Krieger C.J."/>
            <person name="del Toro C."/>
            <person name="Ryder H.F."/>
            <person name="Williamson S.C."/>
            <person name="Barbeau R.A."/>
            <person name="Hamilton E.P."/>
            <person name="Orias E."/>
        </authorList>
    </citation>
    <scope>NUCLEOTIDE SEQUENCE [LARGE SCALE GENOMIC DNA]</scope>
    <source>
        <strain evidence="4">SB210</strain>
    </source>
</reference>
<dbReference type="RefSeq" id="XP_001010463.2">
    <property type="nucleotide sequence ID" value="XM_001010463.2"/>
</dbReference>
<keyword evidence="4" id="KW-1185">Reference proteome</keyword>
<dbReference type="AlphaFoldDB" id="Q22Y06"/>
<dbReference type="EMBL" id="GG662749">
    <property type="protein sequence ID" value="EAR90218.2"/>
    <property type="molecule type" value="Genomic_DNA"/>
</dbReference>
<name>Q22Y06_TETTS</name>
<dbReference type="PANTHER" id="PTHR20921:SF0">
    <property type="entry name" value="TRANSMEMBRANE PROTEIN 222"/>
    <property type="match status" value="1"/>
</dbReference>
<dbReference type="GeneID" id="7837313"/>
<proteinExistence type="predicted"/>
<keyword evidence="2" id="KW-1133">Transmembrane helix</keyword>
<gene>
    <name evidence="3" type="ORF">TTHERM_00355650</name>
</gene>
<evidence type="ECO:0000256" key="2">
    <source>
        <dbReference type="SAM" id="Phobius"/>
    </source>
</evidence>
<feature type="transmembrane region" description="Helical" evidence="2">
    <location>
        <begin position="175"/>
        <end position="194"/>
    </location>
</feature>
<evidence type="ECO:0000313" key="4">
    <source>
        <dbReference type="Proteomes" id="UP000009168"/>
    </source>
</evidence>
<feature type="transmembrane region" description="Helical" evidence="2">
    <location>
        <begin position="42"/>
        <end position="63"/>
    </location>
</feature>
<keyword evidence="2 3" id="KW-0812">Transmembrane</keyword>
<feature type="region of interest" description="Disordered" evidence="1">
    <location>
        <begin position="1"/>
        <end position="30"/>
    </location>
</feature>
<dbReference type="KEGG" id="tet:TTHERM_00355650"/>
<keyword evidence="2" id="KW-0472">Membrane</keyword>
<evidence type="ECO:0000256" key="1">
    <source>
        <dbReference type="SAM" id="MobiDB-lite"/>
    </source>
</evidence>
<dbReference type="OrthoDB" id="267284at2759"/>
<dbReference type="Proteomes" id="UP000009168">
    <property type="component" value="Unassembled WGS sequence"/>
</dbReference>
<dbReference type="Pfam" id="PF05608">
    <property type="entry name" value="RTE1"/>
    <property type="match status" value="1"/>
</dbReference>
<protein>
    <submittedName>
        <fullName evidence="3">Transmembrane protein</fullName>
    </submittedName>
</protein>
<dbReference type="PANTHER" id="PTHR20921">
    <property type="entry name" value="TRANSMEMBRANE PROTEIN 222"/>
    <property type="match status" value="1"/>
</dbReference>